<dbReference type="RefSeq" id="XP_018136352.1">
    <property type="nucleotide sequence ID" value="XM_018289732.2"/>
</dbReference>
<evidence type="ECO:0000313" key="1">
    <source>
        <dbReference type="EMBL" id="OAQ58146.1"/>
    </source>
</evidence>
<dbReference type="EMBL" id="LSBJ02000003">
    <property type="protein sequence ID" value="OAQ58146.1"/>
    <property type="molecule type" value="Genomic_DNA"/>
</dbReference>
<keyword evidence="1" id="KW-0540">Nuclease</keyword>
<dbReference type="GeneID" id="28853726"/>
<gene>
    <name evidence="1" type="ORF">VFPPC_11599</name>
</gene>
<dbReference type="Gene3D" id="3.30.420.10">
    <property type="entry name" value="Ribonuclease H-like superfamily/Ribonuclease H"/>
    <property type="match status" value="1"/>
</dbReference>
<evidence type="ECO:0000313" key="2">
    <source>
        <dbReference type="Proteomes" id="UP000078397"/>
    </source>
</evidence>
<protein>
    <submittedName>
        <fullName evidence="1">Endonuclease/exonuclease/phosphatase</fullName>
    </submittedName>
</protein>
<dbReference type="Proteomes" id="UP000078397">
    <property type="component" value="Unassembled WGS sequence"/>
</dbReference>
<keyword evidence="1" id="KW-0255">Endonuclease</keyword>
<dbReference type="STRING" id="1380566.A0A179EY71"/>
<accession>A0A179EY71</accession>
<reference evidence="1 2" key="1">
    <citation type="journal article" date="2016" name="PLoS Pathog.">
        <title>Biosynthesis of antibiotic leucinostatins in bio-control fungus Purpureocillium lilacinum and their inhibition on phytophthora revealed by genome mining.</title>
        <authorList>
            <person name="Wang G."/>
            <person name="Liu Z."/>
            <person name="Lin R."/>
            <person name="Li E."/>
            <person name="Mao Z."/>
            <person name="Ling J."/>
            <person name="Yang Y."/>
            <person name="Yin W.B."/>
            <person name="Xie B."/>
        </authorList>
    </citation>
    <scope>NUCLEOTIDE SEQUENCE [LARGE SCALE GENOMIC DNA]</scope>
    <source>
        <strain evidence="1">170</strain>
    </source>
</reference>
<keyword evidence="2" id="KW-1185">Reference proteome</keyword>
<keyword evidence="1" id="KW-0378">Hydrolase</keyword>
<dbReference type="GO" id="GO:0003676">
    <property type="term" value="F:nucleic acid binding"/>
    <property type="evidence" value="ECO:0007669"/>
    <property type="project" value="InterPro"/>
</dbReference>
<proteinExistence type="predicted"/>
<dbReference type="GO" id="GO:0004527">
    <property type="term" value="F:exonuclease activity"/>
    <property type="evidence" value="ECO:0007669"/>
    <property type="project" value="UniProtKB-KW"/>
</dbReference>
<dbReference type="GO" id="GO:0004519">
    <property type="term" value="F:endonuclease activity"/>
    <property type="evidence" value="ECO:0007669"/>
    <property type="project" value="UniProtKB-KW"/>
</dbReference>
<organism evidence="1 2">
    <name type="scientific">Pochonia chlamydosporia 170</name>
    <dbReference type="NCBI Taxonomy" id="1380566"/>
    <lineage>
        <taxon>Eukaryota</taxon>
        <taxon>Fungi</taxon>
        <taxon>Dikarya</taxon>
        <taxon>Ascomycota</taxon>
        <taxon>Pezizomycotina</taxon>
        <taxon>Sordariomycetes</taxon>
        <taxon>Hypocreomycetidae</taxon>
        <taxon>Hypocreales</taxon>
        <taxon>Clavicipitaceae</taxon>
        <taxon>Pochonia</taxon>
    </lineage>
</organism>
<sequence>MAKTNTERLETIHEYTIPPWSDRIPVVGEHYDYVETDQAPNDVEGIIIATASSQKGDTVGMGGVVRDTTINSAGEVLASYSVTIGTRDEQNPYTAELAAIAMGSMTVMTSNRSALQVIRRPRQQSGQCTIRQIYERTQYLQRRGCSVSLMWVPAENEDFTLKALAKAAAKRAAMCGETPDERPYQARSTKLRLAKVAQQQLGELPEGVASTLADRASAAEDRTLNTWGTGLQAGLSRIIQAMRRNQAV</sequence>
<comment type="caution">
    <text evidence="1">The sequence shown here is derived from an EMBL/GenBank/DDBJ whole genome shotgun (WGS) entry which is preliminary data.</text>
</comment>
<name>A0A179EY71_METCM</name>
<dbReference type="KEGG" id="pchm:VFPPC_11599"/>
<dbReference type="InterPro" id="IPR036397">
    <property type="entry name" value="RNaseH_sf"/>
</dbReference>
<dbReference type="AlphaFoldDB" id="A0A179EY71"/>
<dbReference type="OrthoDB" id="5243754at2759"/>